<evidence type="ECO:0000313" key="5">
    <source>
        <dbReference type="Proteomes" id="UP000614261"/>
    </source>
</evidence>
<keyword evidence="5" id="KW-1185">Reference proteome</keyword>
<sequence>MRHITGLLASTALLLSACGGGGNGGSPTPGVTQAGSAPTPTPSPTCSLENRQAFARDVLDEWYLFPELLVTSASPASFASVQGYIDALTATARAQGKDRFFTLITSIAEENAFNTTGASAGIGIRLAIDTPARRVLISESFEGAPGLATGIDRGDEILAIGTSSANLRSVSDIIATEGSAGISNALGPSTAGTTRLLRLSRDGTPREVSVTKADFDLPAISSRYGTRIIQDGGRQIGYLNLRTFISAADTPLRDAFRSFRAAGVTEFVIDFRYNGGGLVSTAELLGDLLGGNRSTGDLFSGLRFRASKSSNDESTFFNPRAESVSPVRIAFIGTSATASASEFVINGLAPYYNRNLALIGGNTFGKPVGQIALDRSACDDRVRVVAFRSVNARGQGDYFNGLASTLNVTCQAPDDLTRPLGDPQEASIRGALDFLAGRSCTAIALSGSSGSGSSGTVAGQSQRGMIAADRELLVPDAPTPAQREVPGLF</sequence>
<evidence type="ECO:0000256" key="1">
    <source>
        <dbReference type="SAM" id="MobiDB-lite"/>
    </source>
</evidence>
<comment type="caution">
    <text evidence="4">The sequence shown here is derived from an EMBL/GenBank/DDBJ whole genome shotgun (WGS) entry which is preliminary data.</text>
</comment>
<evidence type="ECO:0000313" key="4">
    <source>
        <dbReference type="EMBL" id="GGB50142.1"/>
    </source>
</evidence>
<dbReference type="PROSITE" id="PS51257">
    <property type="entry name" value="PROKAR_LIPOPROTEIN"/>
    <property type="match status" value="1"/>
</dbReference>
<evidence type="ECO:0000256" key="2">
    <source>
        <dbReference type="SAM" id="SignalP"/>
    </source>
</evidence>
<dbReference type="InterPro" id="IPR036034">
    <property type="entry name" value="PDZ_sf"/>
</dbReference>
<organism evidence="4 5">
    <name type="scientific">Blastomonas aquatica</name>
    <dbReference type="NCBI Taxonomy" id="1510276"/>
    <lineage>
        <taxon>Bacteria</taxon>
        <taxon>Pseudomonadati</taxon>
        <taxon>Pseudomonadota</taxon>
        <taxon>Alphaproteobacteria</taxon>
        <taxon>Sphingomonadales</taxon>
        <taxon>Sphingomonadaceae</taxon>
        <taxon>Blastomonas</taxon>
    </lineage>
</organism>
<dbReference type="CDD" id="cd07561">
    <property type="entry name" value="Peptidase_S41_CPP_like"/>
    <property type="match status" value="1"/>
</dbReference>
<dbReference type="Gene3D" id="3.90.226.10">
    <property type="entry name" value="2-enoyl-CoA Hydratase, Chain A, domain 1"/>
    <property type="match status" value="1"/>
</dbReference>
<feature type="chain" id="PRO_5047481104" evidence="2">
    <location>
        <begin position="18"/>
        <end position="489"/>
    </location>
</feature>
<dbReference type="SUPFAM" id="SSF52096">
    <property type="entry name" value="ClpP/crotonase"/>
    <property type="match status" value="1"/>
</dbReference>
<dbReference type="InterPro" id="IPR005151">
    <property type="entry name" value="Tail-specific_protease"/>
</dbReference>
<name>A0ABQ1IRA5_9SPHN</name>
<dbReference type="EMBL" id="BMGD01000001">
    <property type="protein sequence ID" value="GGB50142.1"/>
    <property type="molecule type" value="Genomic_DNA"/>
</dbReference>
<reference evidence="5" key="1">
    <citation type="journal article" date="2019" name="Int. J. Syst. Evol. Microbiol.">
        <title>The Global Catalogue of Microorganisms (GCM) 10K type strain sequencing project: providing services to taxonomists for standard genome sequencing and annotation.</title>
        <authorList>
            <consortium name="The Broad Institute Genomics Platform"/>
            <consortium name="The Broad Institute Genome Sequencing Center for Infectious Disease"/>
            <person name="Wu L."/>
            <person name="Ma J."/>
        </authorList>
    </citation>
    <scope>NUCLEOTIDE SEQUENCE [LARGE SCALE GENOMIC DNA]</scope>
    <source>
        <strain evidence="5">CGMCC 1.12851</strain>
    </source>
</reference>
<dbReference type="Proteomes" id="UP000614261">
    <property type="component" value="Unassembled WGS sequence"/>
</dbReference>
<gene>
    <name evidence="4" type="ORF">GCM10010833_00970</name>
</gene>
<feature type="region of interest" description="Disordered" evidence="1">
    <location>
        <begin position="24"/>
        <end position="45"/>
    </location>
</feature>
<dbReference type="PANTHER" id="PTHR32060:SF30">
    <property type="entry name" value="CARBOXY-TERMINAL PROCESSING PROTEASE CTPA"/>
    <property type="match status" value="1"/>
</dbReference>
<accession>A0ABQ1IRA5</accession>
<evidence type="ECO:0000259" key="3">
    <source>
        <dbReference type="SMART" id="SM00245"/>
    </source>
</evidence>
<feature type="signal peptide" evidence="2">
    <location>
        <begin position="1"/>
        <end position="17"/>
    </location>
</feature>
<keyword evidence="2" id="KW-0732">Signal</keyword>
<dbReference type="SMART" id="SM00245">
    <property type="entry name" value="TSPc"/>
    <property type="match status" value="1"/>
</dbReference>
<dbReference type="Pfam" id="PF03572">
    <property type="entry name" value="Peptidase_S41"/>
    <property type="match status" value="1"/>
</dbReference>
<feature type="domain" description="Tail specific protease" evidence="3">
    <location>
        <begin position="203"/>
        <end position="409"/>
    </location>
</feature>
<protein>
    <submittedName>
        <fullName evidence="4">Peptidase S41</fullName>
    </submittedName>
</protein>
<dbReference type="SUPFAM" id="SSF50156">
    <property type="entry name" value="PDZ domain-like"/>
    <property type="match status" value="1"/>
</dbReference>
<dbReference type="Gene3D" id="2.30.42.10">
    <property type="match status" value="1"/>
</dbReference>
<dbReference type="Gene3D" id="3.30.750.170">
    <property type="match status" value="1"/>
</dbReference>
<proteinExistence type="predicted"/>
<dbReference type="PANTHER" id="PTHR32060">
    <property type="entry name" value="TAIL-SPECIFIC PROTEASE"/>
    <property type="match status" value="1"/>
</dbReference>
<dbReference type="RefSeq" id="WP_188512410.1">
    <property type="nucleotide sequence ID" value="NZ_BMGD01000001.1"/>
</dbReference>
<dbReference type="InterPro" id="IPR029045">
    <property type="entry name" value="ClpP/crotonase-like_dom_sf"/>
</dbReference>